<comment type="subunit">
    <text evidence="3">Homodimer.</text>
</comment>
<dbReference type="Gene3D" id="2.30.22.10">
    <property type="entry name" value="Head domain of nucleotide exchange factor GrpE"/>
    <property type="match status" value="1"/>
</dbReference>
<dbReference type="InterPro" id="IPR000740">
    <property type="entry name" value="GrpE"/>
</dbReference>
<dbReference type="Pfam" id="PF01025">
    <property type="entry name" value="GrpE"/>
    <property type="match status" value="1"/>
</dbReference>
<comment type="function">
    <text evidence="3">Participates actively in the response to hyperosmotic and heat shock by preventing the aggregation of stress-denatured proteins, in association with DnaK and GrpE. It is the nucleotide exchange factor for DnaK and may function as a thermosensor. Unfolded proteins bind initially to DnaJ; upon interaction with the DnaJ-bound protein, DnaK hydrolyzes its bound ATP, resulting in the formation of a stable complex. GrpE releases ADP from DnaK; ATP binding to DnaK triggers the release of the substrate protein, thus completing the reaction cycle. Several rounds of ATP-dependent interactions between DnaJ, DnaK and GrpE are required for fully efficient folding.</text>
</comment>
<evidence type="ECO:0000256" key="2">
    <source>
        <dbReference type="ARBA" id="ARBA00023186"/>
    </source>
</evidence>
<evidence type="ECO:0000256" key="3">
    <source>
        <dbReference type="HAMAP-Rule" id="MF_01151"/>
    </source>
</evidence>
<feature type="region of interest" description="Disordered" evidence="5">
    <location>
        <begin position="1"/>
        <end position="23"/>
    </location>
</feature>
<dbReference type="SUPFAM" id="SSF51064">
    <property type="entry name" value="Head domain of nucleotide exchange factor GrpE"/>
    <property type="match status" value="1"/>
</dbReference>
<dbReference type="GO" id="GO:0000774">
    <property type="term" value="F:adenyl-nucleotide exchange factor activity"/>
    <property type="evidence" value="ECO:0007669"/>
    <property type="project" value="InterPro"/>
</dbReference>
<dbReference type="STRING" id="1618659.UV11_C0011G0028"/>
<dbReference type="GO" id="GO:0006457">
    <property type="term" value="P:protein folding"/>
    <property type="evidence" value="ECO:0007669"/>
    <property type="project" value="InterPro"/>
</dbReference>
<gene>
    <name evidence="3" type="primary">grpE</name>
    <name evidence="6" type="ORF">UV11_C0011G0028</name>
</gene>
<dbReference type="InterPro" id="IPR013805">
    <property type="entry name" value="GrpE_CC"/>
</dbReference>
<sequence>MADDDEELIEELETEDTEMEEVDVEEAALEKIKKLKEKLKSVEREKSEYLAGWQRAKADFINARKDEEKARADFLNYAKEAILRDFLQVADSMELALKAKLPGVGEIYSQMKDIYKTYGVKQIACLGQKFNPVEHEAIAEEEVSEEDKDGVVAEEFQKGWMINDKVLRPAKVKIGVLRK</sequence>
<accession>A0A0G0ZHG9</accession>
<dbReference type="InterPro" id="IPR009012">
    <property type="entry name" value="GrpE_head"/>
</dbReference>
<dbReference type="PANTHER" id="PTHR21237:SF23">
    <property type="entry name" value="GRPE PROTEIN HOMOLOG, MITOCHONDRIAL"/>
    <property type="match status" value="1"/>
</dbReference>
<evidence type="ECO:0000256" key="4">
    <source>
        <dbReference type="RuleBase" id="RU004478"/>
    </source>
</evidence>
<comment type="caution">
    <text evidence="6">The sequence shown here is derived from an EMBL/GenBank/DDBJ whole genome shotgun (WGS) entry which is preliminary data.</text>
</comment>
<protein>
    <recommendedName>
        <fullName evidence="3">Protein GrpE</fullName>
    </recommendedName>
    <alternativeName>
        <fullName evidence="3">HSP-70 cofactor</fullName>
    </alternativeName>
</protein>
<dbReference type="PANTHER" id="PTHR21237">
    <property type="entry name" value="GRPE PROTEIN"/>
    <property type="match status" value="1"/>
</dbReference>
<dbReference type="EMBL" id="LCDF01000011">
    <property type="protein sequence ID" value="KKS48147.1"/>
    <property type="molecule type" value="Genomic_DNA"/>
</dbReference>
<dbReference type="GO" id="GO:0051087">
    <property type="term" value="F:protein-folding chaperone binding"/>
    <property type="evidence" value="ECO:0007669"/>
    <property type="project" value="InterPro"/>
</dbReference>
<dbReference type="GO" id="GO:0051082">
    <property type="term" value="F:unfolded protein binding"/>
    <property type="evidence" value="ECO:0007669"/>
    <property type="project" value="TreeGrafter"/>
</dbReference>
<keyword evidence="2 3" id="KW-0143">Chaperone</keyword>
<dbReference type="CDD" id="cd00446">
    <property type="entry name" value="GrpE"/>
    <property type="match status" value="1"/>
</dbReference>
<proteinExistence type="inferred from homology"/>
<comment type="similarity">
    <text evidence="1 3 4">Belongs to the GrpE family.</text>
</comment>
<dbReference type="AlphaFoldDB" id="A0A0G0ZHG9"/>
<keyword evidence="3" id="KW-0346">Stress response</keyword>
<dbReference type="HAMAP" id="MF_01151">
    <property type="entry name" value="GrpE"/>
    <property type="match status" value="1"/>
</dbReference>
<keyword evidence="3" id="KW-0963">Cytoplasm</keyword>
<dbReference type="Proteomes" id="UP000034036">
    <property type="component" value="Unassembled WGS sequence"/>
</dbReference>
<comment type="subcellular location">
    <subcellularLocation>
        <location evidence="3">Cytoplasm</location>
    </subcellularLocation>
</comment>
<organism evidence="6 7">
    <name type="scientific">Candidatus Giovannonibacteria bacterium GW2011_GWF2_42_19</name>
    <dbReference type="NCBI Taxonomy" id="1618659"/>
    <lineage>
        <taxon>Bacteria</taxon>
        <taxon>Candidatus Giovannoniibacteriota</taxon>
    </lineage>
</organism>
<reference evidence="6 7" key="1">
    <citation type="journal article" date="2015" name="Nature">
        <title>rRNA introns, odd ribosomes, and small enigmatic genomes across a large radiation of phyla.</title>
        <authorList>
            <person name="Brown C.T."/>
            <person name="Hug L.A."/>
            <person name="Thomas B.C."/>
            <person name="Sharon I."/>
            <person name="Castelle C.J."/>
            <person name="Singh A."/>
            <person name="Wilkins M.J."/>
            <person name="Williams K.H."/>
            <person name="Banfield J.F."/>
        </authorList>
    </citation>
    <scope>NUCLEOTIDE SEQUENCE [LARGE SCALE GENOMIC DNA]</scope>
</reference>
<evidence type="ECO:0000256" key="5">
    <source>
        <dbReference type="SAM" id="MobiDB-lite"/>
    </source>
</evidence>
<evidence type="ECO:0000256" key="1">
    <source>
        <dbReference type="ARBA" id="ARBA00009054"/>
    </source>
</evidence>
<dbReference type="SUPFAM" id="SSF58014">
    <property type="entry name" value="Coiled-coil domain of nucleotide exchange factor GrpE"/>
    <property type="match status" value="1"/>
</dbReference>
<evidence type="ECO:0000313" key="7">
    <source>
        <dbReference type="Proteomes" id="UP000034036"/>
    </source>
</evidence>
<dbReference type="GO" id="GO:0005737">
    <property type="term" value="C:cytoplasm"/>
    <property type="evidence" value="ECO:0007669"/>
    <property type="project" value="UniProtKB-SubCell"/>
</dbReference>
<dbReference type="Gene3D" id="3.90.20.20">
    <property type="match status" value="1"/>
</dbReference>
<dbReference type="GO" id="GO:0042803">
    <property type="term" value="F:protein homodimerization activity"/>
    <property type="evidence" value="ECO:0007669"/>
    <property type="project" value="InterPro"/>
</dbReference>
<dbReference type="PRINTS" id="PR00773">
    <property type="entry name" value="GRPEPROTEIN"/>
</dbReference>
<evidence type="ECO:0000313" key="6">
    <source>
        <dbReference type="EMBL" id="KKS48147.1"/>
    </source>
</evidence>
<name>A0A0G0ZHG9_9BACT</name>